<keyword evidence="2" id="KW-0472">Membrane</keyword>
<protein>
    <submittedName>
        <fullName evidence="3">Trypsin-like serine protease</fullName>
    </submittedName>
</protein>
<dbReference type="EMBL" id="CP043494">
    <property type="protein sequence ID" value="WNG45929.1"/>
    <property type="molecule type" value="Genomic_DNA"/>
</dbReference>
<keyword evidence="4" id="KW-1185">Reference proteome</keyword>
<dbReference type="PANTHER" id="PTHR22939">
    <property type="entry name" value="SERINE PROTEASE FAMILY S1C HTRA-RELATED"/>
    <property type="match status" value="1"/>
</dbReference>
<dbReference type="PRINTS" id="PR00834">
    <property type="entry name" value="PROTEASES2C"/>
</dbReference>
<dbReference type="PANTHER" id="PTHR22939:SF129">
    <property type="entry name" value="SERINE PROTEASE HTRA2, MITOCHONDRIAL"/>
    <property type="match status" value="1"/>
</dbReference>
<gene>
    <name evidence="3" type="ORF">F0U60_18775</name>
</gene>
<dbReference type="Gene3D" id="2.40.10.120">
    <property type="match status" value="1"/>
</dbReference>
<name>A0ABY9WQ52_9BACT</name>
<evidence type="ECO:0000256" key="1">
    <source>
        <dbReference type="SAM" id="Coils"/>
    </source>
</evidence>
<dbReference type="InterPro" id="IPR009003">
    <property type="entry name" value="Peptidase_S1_PA"/>
</dbReference>
<reference evidence="3 4" key="1">
    <citation type="submission" date="2019-08" db="EMBL/GenBank/DDBJ databases">
        <title>Archangium and Cystobacter genomes.</title>
        <authorList>
            <person name="Chen I.-C.K."/>
            <person name="Wielgoss S."/>
        </authorList>
    </citation>
    <scope>NUCLEOTIDE SEQUENCE [LARGE SCALE GENOMIC DNA]</scope>
    <source>
        <strain evidence="3 4">Cbm 6</strain>
    </source>
</reference>
<dbReference type="RefSeq" id="WP_395821758.1">
    <property type="nucleotide sequence ID" value="NZ_CP043494.1"/>
</dbReference>
<dbReference type="Pfam" id="PF13365">
    <property type="entry name" value="Trypsin_2"/>
    <property type="match status" value="1"/>
</dbReference>
<dbReference type="Proteomes" id="UP001611383">
    <property type="component" value="Chromosome"/>
</dbReference>
<dbReference type="SUPFAM" id="SSF50494">
    <property type="entry name" value="Trypsin-like serine proteases"/>
    <property type="match status" value="1"/>
</dbReference>
<keyword evidence="2" id="KW-0812">Transmembrane</keyword>
<keyword evidence="2" id="KW-1133">Transmembrane helix</keyword>
<evidence type="ECO:0000256" key="2">
    <source>
        <dbReference type="SAM" id="Phobius"/>
    </source>
</evidence>
<evidence type="ECO:0000313" key="4">
    <source>
        <dbReference type="Proteomes" id="UP001611383"/>
    </source>
</evidence>
<evidence type="ECO:0000313" key="3">
    <source>
        <dbReference type="EMBL" id="WNG45929.1"/>
    </source>
</evidence>
<dbReference type="InterPro" id="IPR001940">
    <property type="entry name" value="Peptidase_S1C"/>
</dbReference>
<organism evidence="3 4">
    <name type="scientific">Archangium minus</name>
    <dbReference type="NCBI Taxonomy" id="83450"/>
    <lineage>
        <taxon>Bacteria</taxon>
        <taxon>Pseudomonadati</taxon>
        <taxon>Myxococcota</taxon>
        <taxon>Myxococcia</taxon>
        <taxon>Myxococcales</taxon>
        <taxon>Cystobacterineae</taxon>
        <taxon>Archangiaceae</taxon>
        <taxon>Archangium</taxon>
    </lineage>
</organism>
<sequence>MSQSMEVRCLRCGRPEEGEGVRCRCGASLLVDVVLKERAPEERRSFQLARALAPLGPPVPPFAELRKALERADGRVVRGVSRVFAQRVVEALATQGATAELRPAKSTGAMPGWVPAVLGGAVLLGVGVGAVVATRKAPVPETPVATAAAIAPDAGTETLAPPKELTTQEISRLALPGTVSLRCEGSTGAGFFVGEEQVLTNAHVACPVGVMMEVTLSDGRRVLGQTLERDEDLDLATVRVSGARAEPLPLGDATDLSPGDRLVFIGSPKGLSFTVHEGKVSHLGREYLGVGYVQFDASVNPGNSGGPLLNGRGEVVGVVSLKVTNAEGIGLALPIQYAGKMVSVPSTPESEQRWTALREKVAREEERGLRQFRLEPYSPALLGLEESPTVGLVVFLAERFPQAPSRMSHRFELQSDAGTCAMEVTFERWKPLMDAARDEDNTRRLRWLASKGLTEGLYVGAARLPVESCTLPGTGQGWLTVEKGSPEVSRTKLKLEQVKKAREVWTAREAERRLLSGRQLRSLRNEPAGGDAYARQAEQSWRMAFQSAQNEILRLEAERRRYAQEDAVGYNVRSTLDDLDRRLKRAREQLADLERQASNAGVPREWRQ</sequence>
<accession>A0ABY9WQ52</accession>
<proteinExistence type="predicted"/>
<keyword evidence="1" id="KW-0175">Coiled coil</keyword>
<feature type="coiled-coil region" evidence="1">
    <location>
        <begin position="545"/>
        <end position="596"/>
    </location>
</feature>
<feature type="transmembrane region" description="Helical" evidence="2">
    <location>
        <begin position="112"/>
        <end position="133"/>
    </location>
</feature>